<protein>
    <recommendedName>
        <fullName evidence="3">Cytokinin riboside 5'-monophosphate phosphoribohydrolase</fullName>
    </recommendedName>
</protein>
<dbReference type="AlphaFoldDB" id="A0A7S1UNC4"/>
<sequence>MASDSTSSIDPAVAQSEFVSQTAKKQLRVTCYGSSSSLTPEPYLTAARSLGYILAKRGHTCINGAGSFGCMAAMNDGAATGNGHIVGVIHEMWVVDGADWSVRDGGAHKVFTKPASDGKRDGPVREMLIAGGDDLQERKKLLVQNADALVVLPGGPGTWDELWEMACARNIGLSTLPIVVVNVDGYYEPFAQMLQKAYDDSLIKLKPEQIVHFVATPQEAVQWAELQSEATPDIPQQPKLQKRTSTLKRSSFMSMDYFRRIGSANTSNSSSFDENGFMNEGSWSLPVWSLSFAAGVALGVGMMLARPK</sequence>
<dbReference type="PANTHER" id="PTHR31223">
    <property type="entry name" value="LOG FAMILY PROTEIN YJL055W"/>
    <property type="match status" value="1"/>
</dbReference>
<evidence type="ECO:0000313" key="2">
    <source>
        <dbReference type="EMBL" id="CAD9273453.1"/>
    </source>
</evidence>
<dbReference type="SUPFAM" id="SSF102405">
    <property type="entry name" value="MCP/YpsA-like"/>
    <property type="match status" value="1"/>
</dbReference>
<gene>
    <name evidence="2" type="ORF">GOCE00092_LOCUS2361</name>
</gene>
<name>A0A7S1UNC4_9STRA</name>
<dbReference type="PANTHER" id="PTHR31223:SF70">
    <property type="entry name" value="LOG FAMILY PROTEIN YJL055W"/>
    <property type="match status" value="1"/>
</dbReference>
<proteinExistence type="predicted"/>
<accession>A0A7S1UNC4</accession>
<keyword evidence="1" id="KW-1133">Transmembrane helix</keyword>
<dbReference type="GO" id="GO:0016799">
    <property type="term" value="F:hydrolase activity, hydrolyzing N-glycosyl compounds"/>
    <property type="evidence" value="ECO:0007669"/>
    <property type="project" value="TreeGrafter"/>
</dbReference>
<feature type="transmembrane region" description="Helical" evidence="1">
    <location>
        <begin position="285"/>
        <end position="305"/>
    </location>
</feature>
<dbReference type="EMBL" id="HBGK01004499">
    <property type="protein sequence ID" value="CAD9273453.1"/>
    <property type="molecule type" value="Transcribed_RNA"/>
</dbReference>
<dbReference type="InterPro" id="IPR005269">
    <property type="entry name" value="LOG"/>
</dbReference>
<dbReference type="NCBIfam" id="TIGR00730">
    <property type="entry name" value="Rossman fold protein, TIGR00730 family"/>
    <property type="match status" value="1"/>
</dbReference>
<dbReference type="GO" id="GO:0005829">
    <property type="term" value="C:cytosol"/>
    <property type="evidence" value="ECO:0007669"/>
    <property type="project" value="TreeGrafter"/>
</dbReference>
<evidence type="ECO:0000256" key="1">
    <source>
        <dbReference type="SAM" id="Phobius"/>
    </source>
</evidence>
<reference evidence="2" key="1">
    <citation type="submission" date="2021-01" db="EMBL/GenBank/DDBJ databases">
        <authorList>
            <person name="Corre E."/>
            <person name="Pelletier E."/>
            <person name="Niang G."/>
            <person name="Scheremetjew M."/>
            <person name="Finn R."/>
            <person name="Kale V."/>
            <person name="Holt S."/>
            <person name="Cochrane G."/>
            <person name="Meng A."/>
            <person name="Brown T."/>
            <person name="Cohen L."/>
        </authorList>
    </citation>
    <scope>NUCLEOTIDE SEQUENCE</scope>
    <source>
        <strain evidence="2">CCMP 410</strain>
    </source>
</reference>
<dbReference type="Pfam" id="PF03641">
    <property type="entry name" value="Lysine_decarbox"/>
    <property type="match status" value="1"/>
</dbReference>
<keyword evidence="1" id="KW-0812">Transmembrane</keyword>
<keyword evidence="1" id="KW-0472">Membrane</keyword>
<dbReference type="Gene3D" id="3.40.50.450">
    <property type="match status" value="1"/>
</dbReference>
<organism evidence="2">
    <name type="scientific">Grammatophora oceanica</name>
    <dbReference type="NCBI Taxonomy" id="210454"/>
    <lineage>
        <taxon>Eukaryota</taxon>
        <taxon>Sar</taxon>
        <taxon>Stramenopiles</taxon>
        <taxon>Ochrophyta</taxon>
        <taxon>Bacillariophyta</taxon>
        <taxon>Fragilariophyceae</taxon>
        <taxon>Fragilariophycidae</taxon>
        <taxon>Rhabdonematales</taxon>
        <taxon>Grammatophoraceae</taxon>
        <taxon>Grammatophora</taxon>
    </lineage>
</organism>
<dbReference type="GO" id="GO:0009691">
    <property type="term" value="P:cytokinin biosynthetic process"/>
    <property type="evidence" value="ECO:0007669"/>
    <property type="project" value="InterPro"/>
</dbReference>
<dbReference type="InterPro" id="IPR031100">
    <property type="entry name" value="LOG_fam"/>
</dbReference>
<evidence type="ECO:0008006" key="3">
    <source>
        <dbReference type="Google" id="ProtNLM"/>
    </source>
</evidence>